<protein>
    <submittedName>
        <fullName evidence="2">Uncharacterized protein</fullName>
    </submittedName>
</protein>
<dbReference type="AlphaFoldDB" id="A0A4C1UQR2"/>
<name>A0A4C1UQR2_EUMVA</name>
<proteinExistence type="predicted"/>
<feature type="region of interest" description="Disordered" evidence="1">
    <location>
        <begin position="82"/>
        <end position="101"/>
    </location>
</feature>
<keyword evidence="3" id="KW-1185">Reference proteome</keyword>
<gene>
    <name evidence="2" type="ORF">EVAR_23025_1</name>
</gene>
<evidence type="ECO:0000313" key="2">
    <source>
        <dbReference type="EMBL" id="GBP28560.1"/>
    </source>
</evidence>
<sequence length="101" mass="10892">MINDAARARRRERGAASQVNVFVFDFNKSSDAVVICVPSETLSSCNPKWTVGETKAVDTTSRSMHDVAVLSTPDTAFRIELRSPPPAARPRAPRGPRGAPA</sequence>
<evidence type="ECO:0000313" key="3">
    <source>
        <dbReference type="Proteomes" id="UP000299102"/>
    </source>
</evidence>
<accession>A0A4C1UQR2</accession>
<dbReference type="Proteomes" id="UP000299102">
    <property type="component" value="Unassembled WGS sequence"/>
</dbReference>
<reference evidence="2 3" key="1">
    <citation type="journal article" date="2019" name="Commun. Biol.">
        <title>The bagworm genome reveals a unique fibroin gene that provides high tensile strength.</title>
        <authorList>
            <person name="Kono N."/>
            <person name="Nakamura H."/>
            <person name="Ohtoshi R."/>
            <person name="Tomita M."/>
            <person name="Numata K."/>
            <person name="Arakawa K."/>
        </authorList>
    </citation>
    <scope>NUCLEOTIDE SEQUENCE [LARGE SCALE GENOMIC DNA]</scope>
</reference>
<evidence type="ECO:0000256" key="1">
    <source>
        <dbReference type="SAM" id="MobiDB-lite"/>
    </source>
</evidence>
<dbReference type="EMBL" id="BGZK01000208">
    <property type="protein sequence ID" value="GBP28560.1"/>
    <property type="molecule type" value="Genomic_DNA"/>
</dbReference>
<organism evidence="2 3">
    <name type="scientific">Eumeta variegata</name>
    <name type="common">Bagworm moth</name>
    <name type="synonym">Eumeta japonica</name>
    <dbReference type="NCBI Taxonomy" id="151549"/>
    <lineage>
        <taxon>Eukaryota</taxon>
        <taxon>Metazoa</taxon>
        <taxon>Ecdysozoa</taxon>
        <taxon>Arthropoda</taxon>
        <taxon>Hexapoda</taxon>
        <taxon>Insecta</taxon>
        <taxon>Pterygota</taxon>
        <taxon>Neoptera</taxon>
        <taxon>Endopterygota</taxon>
        <taxon>Lepidoptera</taxon>
        <taxon>Glossata</taxon>
        <taxon>Ditrysia</taxon>
        <taxon>Tineoidea</taxon>
        <taxon>Psychidae</taxon>
        <taxon>Oiketicinae</taxon>
        <taxon>Eumeta</taxon>
    </lineage>
</organism>
<comment type="caution">
    <text evidence="2">The sequence shown here is derived from an EMBL/GenBank/DDBJ whole genome shotgun (WGS) entry which is preliminary data.</text>
</comment>